<proteinExistence type="predicted"/>
<sequence length="522" mass="57599">MECWCSCLIAGKQLDPAIDRTWRLPGKKSALLRARPQPQARPGLSVLPESASTHAPQSHQPTTLARFQLSKFSYTTTSINHRAPLNWNHVIGDGTVIGIFERYAALSSARVLFRVVRNDRETLEEVGITDLVKEFEGQFRSWQDGSRHAAFAVVVKLPCLAVKYPQGPGYVRRFQVKFSSDRDFYSALAILSEINCPFSESNVSSARPMSRTTSSLTNLGHIGPGLGSRHFPSTATETPTLNRSTQLSYRPTTASSTIANSPPDPDTVFPYSSFSYTTPDDSSRRISSSTLGSTRRSPFEPTFPTTIVQPSTTDTNPFKRPSTTTANFSLELEDIPRLSPSRDTYRCNRPSTSTGLNELDLPPKRVLPFSNRAAKRSRLTPKAAKKASTNQCARDPATNDISSSPTKSTRKLPAPRTTTSTKAKVGTQKTQFTLSPKPLEDLPQSLNKTVAINTEKTTVPPKALFGQLPLATPDNLAKYTLEPTEERIACLQSWLCAHLEDPNFSQLCEDIEGVAQRFYLGR</sequence>
<feature type="region of interest" description="Disordered" evidence="1">
    <location>
        <begin position="31"/>
        <end position="60"/>
    </location>
</feature>
<dbReference type="AlphaFoldDB" id="A0A3D8S557"/>
<feature type="region of interest" description="Disordered" evidence="1">
    <location>
        <begin position="232"/>
        <end position="429"/>
    </location>
</feature>
<dbReference type="GO" id="GO:0007131">
    <property type="term" value="P:reciprocal meiotic recombination"/>
    <property type="evidence" value="ECO:0007669"/>
    <property type="project" value="InterPro"/>
</dbReference>
<accession>A0A3D8S557</accession>
<reference evidence="2 3" key="1">
    <citation type="journal article" date="2018" name="IMA Fungus">
        <title>IMA Genome-F 9: Draft genome sequence of Annulohypoxylon stygium, Aspergillus mulundensis, Berkeleyomyces basicola (syn. Thielaviopsis basicola), Ceratocystis smalleyi, two Cercospora beticola strains, Coleophoma cylindrospora, Fusarium fracticaudum, Phialophora cf. hyalina, and Morchella septimelata.</title>
        <authorList>
            <person name="Wingfield B.D."/>
            <person name="Bills G.F."/>
            <person name="Dong Y."/>
            <person name="Huang W."/>
            <person name="Nel W.J."/>
            <person name="Swalarsk-Parry B.S."/>
            <person name="Vaghefi N."/>
            <person name="Wilken P.M."/>
            <person name="An Z."/>
            <person name="de Beer Z.W."/>
            <person name="De Vos L."/>
            <person name="Chen L."/>
            <person name="Duong T.A."/>
            <person name="Gao Y."/>
            <person name="Hammerbacher A."/>
            <person name="Kikkert J.R."/>
            <person name="Li Y."/>
            <person name="Li H."/>
            <person name="Li K."/>
            <person name="Li Q."/>
            <person name="Liu X."/>
            <person name="Ma X."/>
            <person name="Naidoo K."/>
            <person name="Pethybridge S.J."/>
            <person name="Sun J."/>
            <person name="Steenkamp E.T."/>
            <person name="van der Nest M.A."/>
            <person name="van Wyk S."/>
            <person name="Wingfield M.J."/>
            <person name="Xiong C."/>
            <person name="Yue Q."/>
            <person name="Zhang X."/>
        </authorList>
    </citation>
    <scope>NUCLEOTIDE SEQUENCE [LARGE SCALE GENOMIC DNA]</scope>
    <source>
        <strain evidence="2 3">DSM 5745</strain>
    </source>
</reference>
<dbReference type="RefSeq" id="XP_026604197.1">
    <property type="nucleotide sequence ID" value="XM_026746717.1"/>
</dbReference>
<organism evidence="2 3">
    <name type="scientific">Aspergillus mulundensis</name>
    <dbReference type="NCBI Taxonomy" id="1810919"/>
    <lineage>
        <taxon>Eukaryota</taxon>
        <taxon>Fungi</taxon>
        <taxon>Dikarya</taxon>
        <taxon>Ascomycota</taxon>
        <taxon>Pezizomycotina</taxon>
        <taxon>Eurotiomycetes</taxon>
        <taxon>Eurotiomycetidae</taxon>
        <taxon>Eurotiales</taxon>
        <taxon>Aspergillaceae</taxon>
        <taxon>Aspergillus</taxon>
        <taxon>Aspergillus subgen. Nidulantes</taxon>
    </lineage>
</organism>
<dbReference type="GeneID" id="38115071"/>
<evidence type="ECO:0000313" key="3">
    <source>
        <dbReference type="Proteomes" id="UP000256690"/>
    </source>
</evidence>
<dbReference type="InterPro" id="IPR004354">
    <property type="entry name" value="Meiotic_Rec114"/>
</dbReference>
<gene>
    <name evidence="2" type="ORF">DSM5745_04701</name>
</gene>
<protein>
    <submittedName>
        <fullName evidence="2">Uncharacterized protein</fullName>
    </submittedName>
</protein>
<evidence type="ECO:0000313" key="2">
    <source>
        <dbReference type="EMBL" id="RDW81144.1"/>
    </source>
</evidence>
<feature type="compositionally biased region" description="Polar residues" evidence="1">
    <location>
        <begin position="416"/>
        <end position="429"/>
    </location>
</feature>
<evidence type="ECO:0000256" key="1">
    <source>
        <dbReference type="SAM" id="MobiDB-lite"/>
    </source>
</evidence>
<dbReference type="EMBL" id="PVWQ01000005">
    <property type="protein sequence ID" value="RDW81144.1"/>
    <property type="molecule type" value="Genomic_DNA"/>
</dbReference>
<keyword evidence="3" id="KW-1185">Reference proteome</keyword>
<feature type="compositionally biased region" description="Polar residues" evidence="1">
    <location>
        <begin position="232"/>
        <end position="260"/>
    </location>
</feature>
<dbReference type="OrthoDB" id="5360255at2759"/>
<dbReference type="Proteomes" id="UP000256690">
    <property type="component" value="Unassembled WGS sequence"/>
</dbReference>
<feature type="compositionally biased region" description="Basic residues" evidence="1">
    <location>
        <begin position="373"/>
        <end position="385"/>
    </location>
</feature>
<comment type="caution">
    <text evidence="2">The sequence shown here is derived from an EMBL/GenBank/DDBJ whole genome shotgun (WGS) entry which is preliminary data.</text>
</comment>
<dbReference type="STRING" id="1810919.A0A3D8S557"/>
<feature type="compositionally biased region" description="Polar residues" evidence="1">
    <location>
        <begin position="303"/>
        <end position="328"/>
    </location>
</feature>
<dbReference type="Pfam" id="PF03525">
    <property type="entry name" value="Meiotic_rec114"/>
    <property type="match status" value="1"/>
</dbReference>
<feature type="compositionally biased region" description="Polar residues" evidence="1">
    <location>
        <begin position="50"/>
        <end position="60"/>
    </location>
</feature>
<feature type="compositionally biased region" description="Low complexity" evidence="1">
    <location>
        <begin position="277"/>
        <end position="296"/>
    </location>
</feature>
<name>A0A3D8S557_9EURO</name>